<sequence length="519" mass="57574">MDIVTIIAGIIGIIVGFGIAKVIERSNVSNYLKNAKKEASSILKDAKVEAENIKKDKILQAKEKFIELKSEHEQVILSRDKKVAEVEKRIRDKESQISNELSKTKKVNDDFISKTNEISAKIEVLDKRQSEVEKLHQSQLQQLELISGLSAEEAKSQLVEGLKAEAKSKAMSLIQDTIEEAKLTAQQEAKKIIINTIQRVGTEEAVENCVSVFNIESDDVKGRIIGREGRNIRALEAATGVEIIVDDTPEAIILSCFDPVRREIARLALHKLVTDGRIHPARIEEVVAKTAKQIDDEIIEVGKRTVIDLGIHGLHPELIKVVGRMKYRSSYGQNLLQHSREVSKLCGIMAAELGLNVKLAKRAGLLHDIGKVPDAESDLPHALLGMQWAEKYGEKEEVCNAIGAHHDEIEMKSLLSPIIQVCDAISGARPGARRQVLDSYIQRLKDLEEVAYGFTGVKNAYAIQAGRELRVIVESEKVSDDNAANLSFEISQKIQTEMTYPGQVKVTVIRETRAVNIAK</sequence>
<evidence type="ECO:0000256" key="4">
    <source>
        <dbReference type="ARBA" id="ARBA00022801"/>
    </source>
</evidence>
<dbReference type="InterPro" id="IPR003607">
    <property type="entry name" value="HD/PDEase_dom"/>
</dbReference>
<keyword evidence="6" id="KW-0472">Membrane</keyword>
<protein>
    <recommendedName>
        <fullName evidence="6 7">Ribonuclease Y</fullName>
        <shortName evidence="6">RNase Y</shortName>
        <ecNumber evidence="6 7">3.1.-.-</ecNumber>
    </recommendedName>
</protein>
<keyword evidence="4 6" id="KW-0378">Hydrolase</keyword>
<dbReference type="HAMAP" id="MF_00335">
    <property type="entry name" value="RNase_Y"/>
    <property type="match status" value="1"/>
</dbReference>
<dbReference type="InterPro" id="IPR036612">
    <property type="entry name" value="KH_dom_type_1_sf"/>
</dbReference>
<evidence type="ECO:0000256" key="6">
    <source>
        <dbReference type="HAMAP-Rule" id="MF_00335"/>
    </source>
</evidence>
<evidence type="ECO:0000256" key="2">
    <source>
        <dbReference type="ARBA" id="ARBA00022722"/>
    </source>
</evidence>
<feature type="domain" description="HD" evidence="8">
    <location>
        <begin position="335"/>
        <end position="428"/>
    </location>
</feature>
<dbReference type="Pfam" id="PF12072">
    <property type="entry name" value="RNase_Y_N"/>
    <property type="match status" value="1"/>
</dbReference>
<comment type="caution">
    <text evidence="9">The sequence shown here is derived from an EMBL/GenBank/DDBJ whole genome shotgun (WGS) entry which is preliminary data.</text>
</comment>
<dbReference type="PROSITE" id="PS50084">
    <property type="entry name" value="KH_TYPE_1"/>
    <property type="match status" value="1"/>
</dbReference>
<keyword evidence="2 6" id="KW-0540">Nuclease</keyword>
<dbReference type="InterPro" id="IPR022711">
    <property type="entry name" value="RNase_Y_N"/>
</dbReference>
<dbReference type="NCBIfam" id="TIGR03319">
    <property type="entry name" value="RNase_Y"/>
    <property type="match status" value="1"/>
</dbReference>
<comment type="subcellular location">
    <subcellularLocation>
        <location evidence="6">Cell membrane</location>
        <topology evidence="6">Single-pass membrane protein</topology>
    </subcellularLocation>
</comment>
<comment type="similarity">
    <text evidence="6">Belongs to the RNase Y family.</text>
</comment>
<gene>
    <name evidence="6 9" type="primary">rny</name>
    <name evidence="9" type="ORF">QO192_02065</name>
</gene>
<keyword evidence="10" id="KW-1185">Reference proteome</keyword>
<evidence type="ECO:0000313" key="10">
    <source>
        <dbReference type="Proteomes" id="UP001568894"/>
    </source>
</evidence>
<dbReference type="InterPro" id="IPR004087">
    <property type="entry name" value="KH_dom"/>
</dbReference>
<dbReference type="Pfam" id="PF00013">
    <property type="entry name" value="KH_1"/>
    <property type="match status" value="1"/>
</dbReference>
<dbReference type="Pfam" id="PF01966">
    <property type="entry name" value="HD"/>
    <property type="match status" value="1"/>
</dbReference>
<dbReference type="Gene3D" id="1.10.3210.10">
    <property type="entry name" value="Hypothetical protein af1432"/>
    <property type="match status" value="1"/>
</dbReference>
<evidence type="ECO:0000259" key="8">
    <source>
        <dbReference type="PROSITE" id="PS51831"/>
    </source>
</evidence>
<dbReference type="SMART" id="SM00322">
    <property type="entry name" value="KH"/>
    <property type="match status" value="1"/>
</dbReference>
<dbReference type="NCBIfam" id="TIGR00277">
    <property type="entry name" value="HDIG"/>
    <property type="match status" value="1"/>
</dbReference>
<proteinExistence type="inferred from homology"/>
<evidence type="ECO:0000256" key="5">
    <source>
        <dbReference type="ARBA" id="ARBA00022884"/>
    </source>
</evidence>
<evidence type="ECO:0000256" key="7">
    <source>
        <dbReference type="NCBIfam" id="TIGR03319"/>
    </source>
</evidence>
<dbReference type="CDD" id="cd00077">
    <property type="entry name" value="HDc"/>
    <property type="match status" value="1"/>
</dbReference>
<evidence type="ECO:0000256" key="1">
    <source>
        <dbReference type="ARBA" id="ARBA00022475"/>
    </source>
</evidence>
<keyword evidence="6" id="KW-1133">Transmembrane helix</keyword>
<dbReference type="Gene3D" id="3.30.1370.10">
    <property type="entry name" value="K Homology domain, type 1"/>
    <property type="match status" value="1"/>
</dbReference>
<dbReference type="PANTHER" id="PTHR12826">
    <property type="entry name" value="RIBONUCLEASE Y"/>
    <property type="match status" value="1"/>
</dbReference>
<dbReference type="Proteomes" id="UP001568894">
    <property type="component" value="Unassembled WGS sequence"/>
</dbReference>
<dbReference type="InterPro" id="IPR004088">
    <property type="entry name" value="KH_dom_type_1"/>
</dbReference>
<dbReference type="PROSITE" id="PS51831">
    <property type="entry name" value="HD"/>
    <property type="match status" value="1"/>
</dbReference>
<keyword evidence="1 6" id="KW-1003">Cell membrane</keyword>
<reference evidence="9 10" key="1">
    <citation type="submission" date="2023-05" db="EMBL/GenBank/DDBJ databases">
        <title>Adaptations of aquatic viruses from atmosphere-close ecosystems of the Central Arctic Ocean.</title>
        <authorList>
            <person name="Rahlff J."/>
            <person name="Holmfeldt K."/>
        </authorList>
    </citation>
    <scope>NUCLEOTIDE SEQUENCE [LARGE SCALE GENOMIC DNA]</scope>
    <source>
        <strain evidence="9 10">Arc14</strain>
    </source>
</reference>
<dbReference type="RefSeq" id="WP_339655115.1">
    <property type="nucleotide sequence ID" value="NZ_CAXBLC010000006.1"/>
</dbReference>
<dbReference type="EMBL" id="JASMRN010000002">
    <property type="protein sequence ID" value="MEZ7514061.1"/>
    <property type="molecule type" value="Genomic_DNA"/>
</dbReference>
<name>A0ABV4K8Y3_9FLAO</name>
<evidence type="ECO:0000256" key="3">
    <source>
        <dbReference type="ARBA" id="ARBA00022759"/>
    </source>
</evidence>
<dbReference type="SMART" id="SM00471">
    <property type="entry name" value="HDc"/>
    <property type="match status" value="1"/>
</dbReference>
<keyword evidence="3 6" id="KW-0255">Endonuclease</keyword>
<dbReference type="InterPro" id="IPR017705">
    <property type="entry name" value="Ribonuclease_Y"/>
</dbReference>
<dbReference type="InterPro" id="IPR006675">
    <property type="entry name" value="HDIG_dom"/>
</dbReference>
<dbReference type="SUPFAM" id="SSF109604">
    <property type="entry name" value="HD-domain/PDEase-like"/>
    <property type="match status" value="1"/>
</dbReference>
<dbReference type="SUPFAM" id="SSF54791">
    <property type="entry name" value="Eukaryotic type KH-domain (KH-domain type I)"/>
    <property type="match status" value="1"/>
</dbReference>
<dbReference type="EC" id="3.1.-.-" evidence="6 7"/>
<organism evidence="9 10">
    <name type="scientific">Flavobacterium frigidarium</name>
    <dbReference type="NCBI Taxonomy" id="99286"/>
    <lineage>
        <taxon>Bacteria</taxon>
        <taxon>Pseudomonadati</taxon>
        <taxon>Bacteroidota</taxon>
        <taxon>Flavobacteriia</taxon>
        <taxon>Flavobacteriales</taxon>
        <taxon>Flavobacteriaceae</taxon>
        <taxon>Flavobacterium</taxon>
    </lineage>
</organism>
<feature type="transmembrane region" description="Helical" evidence="6">
    <location>
        <begin position="6"/>
        <end position="23"/>
    </location>
</feature>
<keyword evidence="6" id="KW-0812">Transmembrane</keyword>
<dbReference type="InterPro" id="IPR006674">
    <property type="entry name" value="HD_domain"/>
</dbReference>
<comment type="function">
    <text evidence="6">Endoribonuclease that initiates mRNA decay.</text>
</comment>
<accession>A0ABV4K8Y3</accession>
<dbReference type="CDD" id="cd22431">
    <property type="entry name" value="KH-I_RNaseY"/>
    <property type="match status" value="1"/>
</dbReference>
<evidence type="ECO:0000313" key="9">
    <source>
        <dbReference type="EMBL" id="MEZ7514061.1"/>
    </source>
</evidence>
<dbReference type="PANTHER" id="PTHR12826:SF15">
    <property type="entry name" value="RIBONUCLEASE Y"/>
    <property type="match status" value="1"/>
</dbReference>
<keyword evidence="5 6" id="KW-0694">RNA-binding</keyword>